<name>A0A972F9M9_9RHOO</name>
<protein>
    <recommendedName>
        <fullName evidence="4">DUF2442 domain-containing protein</fullName>
    </recommendedName>
</protein>
<reference evidence="2" key="1">
    <citation type="submission" date="2019-12" db="EMBL/GenBank/DDBJ databases">
        <title>Comparative genomics gives insights into the taxonomy of the Azoarcus-Aromatoleum group and reveals separate origins of nif in the plant-associated Azoarcus and non-plant-associated Aromatoleum sub-groups.</title>
        <authorList>
            <person name="Lafos M."/>
            <person name="Maluk M."/>
            <person name="Batista M."/>
            <person name="Junghare M."/>
            <person name="Carmona M."/>
            <person name="Faoro H."/>
            <person name="Cruz L.M."/>
            <person name="Battistoni F."/>
            <person name="De Souza E."/>
            <person name="Pedrosa F."/>
            <person name="Chen W.-M."/>
            <person name="Poole P.S."/>
            <person name="Dixon R.A."/>
            <person name="James E.K."/>
        </authorList>
    </citation>
    <scope>NUCLEOTIDE SEQUENCE</scope>
    <source>
        <strain evidence="2">NSC3</strain>
    </source>
</reference>
<gene>
    <name evidence="2" type="ORF">GPA21_18190</name>
</gene>
<keyword evidence="3" id="KW-1185">Reference proteome</keyword>
<evidence type="ECO:0000313" key="2">
    <source>
        <dbReference type="EMBL" id="NMG04886.1"/>
    </source>
</evidence>
<dbReference type="Gene3D" id="3.30.2020.40">
    <property type="entry name" value="Uncharacterised protein PF10387, DUF2442"/>
    <property type="match status" value="1"/>
</dbReference>
<sequence length="93" mass="9844">MAIANAREQGERSAAVEPRATSAKFDAQRRRLVLILDSGAELSVAVEALGLPLNTDFGSVRVEGGGFDLYFPLADEGVFVPDLVRTALGRLAA</sequence>
<dbReference type="AlphaFoldDB" id="A0A972F9M9"/>
<proteinExistence type="predicted"/>
<feature type="region of interest" description="Disordered" evidence="1">
    <location>
        <begin position="1"/>
        <end position="23"/>
    </location>
</feature>
<evidence type="ECO:0000313" key="3">
    <source>
        <dbReference type="Proteomes" id="UP000599523"/>
    </source>
</evidence>
<dbReference type="EMBL" id="WTVM01000168">
    <property type="protein sequence ID" value="NMG04886.1"/>
    <property type="molecule type" value="Genomic_DNA"/>
</dbReference>
<dbReference type="RefSeq" id="WP_168989518.1">
    <property type="nucleotide sequence ID" value="NZ_CAWPHM010000075.1"/>
</dbReference>
<evidence type="ECO:0008006" key="4">
    <source>
        <dbReference type="Google" id="ProtNLM"/>
    </source>
</evidence>
<dbReference type="Proteomes" id="UP000599523">
    <property type="component" value="Unassembled WGS sequence"/>
</dbReference>
<comment type="caution">
    <text evidence="2">The sequence shown here is derived from an EMBL/GenBank/DDBJ whole genome shotgun (WGS) entry which is preliminary data.</text>
</comment>
<accession>A0A972F9M9</accession>
<organism evidence="2 3">
    <name type="scientific">Azoarcus taiwanensis</name>
    <dbReference type="NCBI Taxonomy" id="666964"/>
    <lineage>
        <taxon>Bacteria</taxon>
        <taxon>Pseudomonadati</taxon>
        <taxon>Pseudomonadota</taxon>
        <taxon>Betaproteobacteria</taxon>
        <taxon>Rhodocyclales</taxon>
        <taxon>Zoogloeaceae</taxon>
        <taxon>Azoarcus</taxon>
    </lineage>
</organism>
<evidence type="ECO:0000256" key="1">
    <source>
        <dbReference type="SAM" id="MobiDB-lite"/>
    </source>
</evidence>